<organism evidence="1 2">
    <name type="scientific">Psychrobacter fozii</name>
    <dbReference type="NCBI Taxonomy" id="198480"/>
    <lineage>
        <taxon>Bacteria</taxon>
        <taxon>Pseudomonadati</taxon>
        <taxon>Pseudomonadota</taxon>
        <taxon>Gammaproteobacteria</taxon>
        <taxon>Moraxellales</taxon>
        <taxon>Moraxellaceae</taxon>
        <taxon>Psychrobacter</taxon>
    </lineage>
</organism>
<name>A0A2V4UYL6_9GAMM</name>
<protein>
    <submittedName>
        <fullName evidence="1">Uncharacterized protein</fullName>
    </submittedName>
</protein>
<dbReference type="AlphaFoldDB" id="A0A2V4UYL6"/>
<keyword evidence="2" id="KW-1185">Reference proteome</keyword>
<sequence>MNLNNREKLALLNNFEIDFEYGDVTLLDNFDYFLIFNKETFSRNTDFVAKVYDKAGNYVLTIPFPEVEMHYQKLKLIFSWCWEVERGVRIVFNADDRYMWDFWYEFDLISRKYTNCNRAY</sequence>
<comment type="caution">
    <text evidence="1">The sequence shown here is derived from an EMBL/GenBank/DDBJ whole genome shotgun (WGS) entry which is preliminary data.</text>
</comment>
<evidence type="ECO:0000313" key="1">
    <source>
        <dbReference type="EMBL" id="PYE38611.1"/>
    </source>
</evidence>
<proteinExistence type="predicted"/>
<dbReference type="OrthoDB" id="6659042at2"/>
<evidence type="ECO:0000313" key="2">
    <source>
        <dbReference type="Proteomes" id="UP000247746"/>
    </source>
</evidence>
<gene>
    <name evidence="1" type="ORF">DFP82_10615</name>
</gene>
<accession>A0A2V4UYL6</accession>
<reference evidence="1 2" key="1">
    <citation type="submission" date="2018-06" db="EMBL/GenBank/DDBJ databases">
        <title>Genomic Encyclopedia of Type Strains, Phase III (KMG-III): the genomes of soil and plant-associated and newly described type strains.</title>
        <authorList>
            <person name="Whitman W."/>
        </authorList>
    </citation>
    <scope>NUCLEOTIDE SEQUENCE [LARGE SCALE GENOMIC DNA]</scope>
    <source>
        <strain evidence="1 2">CECT 5889</strain>
    </source>
</reference>
<dbReference type="Proteomes" id="UP000247746">
    <property type="component" value="Unassembled WGS sequence"/>
</dbReference>
<dbReference type="RefSeq" id="WP_110923362.1">
    <property type="nucleotide sequence ID" value="NZ_CAJGZD010000012.1"/>
</dbReference>
<dbReference type="EMBL" id="QJSU01000006">
    <property type="protein sequence ID" value="PYE38611.1"/>
    <property type="molecule type" value="Genomic_DNA"/>
</dbReference>